<feature type="transmembrane region" description="Helical" evidence="1">
    <location>
        <begin position="6"/>
        <end position="25"/>
    </location>
</feature>
<dbReference type="Proteomes" id="UP001201217">
    <property type="component" value="Unassembled WGS sequence"/>
</dbReference>
<dbReference type="EMBL" id="JAKGTI010000001">
    <property type="protein sequence ID" value="MCF4098193.1"/>
    <property type="molecule type" value="Genomic_DNA"/>
</dbReference>
<comment type="caution">
    <text evidence="2">The sequence shown here is derived from an EMBL/GenBank/DDBJ whole genome shotgun (WGS) entry which is preliminary data.</text>
</comment>
<keyword evidence="1" id="KW-0812">Transmembrane</keyword>
<organism evidence="2 3">
    <name type="scientific">Maritalea mediterranea</name>
    <dbReference type="NCBI Taxonomy" id="2909667"/>
    <lineage>
        <taxon>Bacteria</taxon>
        <taxon>Pseudomonadati</taxon>
        <taxon>Pseudomonadota</taxon>
        <taxon>Alphaproteobacteria</taxon>
        <taxon>Hyphomicrobiales</taxon>
        <taxon>Devosiaceae</taxon>
        <taxon>Maritalea</taxon>
    </lineage>
</organism>
<name>A0ABS9E9V8_9HYPH</name>
<protein>
    <submittedName>
        <fullName evidence="2">Uncharacterized protein</fullName>
    </submittedName>
</protein>
<reference evidence="2 3" key="1">
    <citation type="submission" date="2022-01" db="EMBL/GenBank/DDBJ databases">
        <title>Maritalea mediterranea sp. nov., isolated from marine plastic residues from the Malva-rosa beach (Valencia, Spain).</title>
        <authorList>
            <person name="Vidal-Verdu A."/>
            <person name="Molina-Menor E."/>
            <person name="Pascual J."/>
            <person name="Pereto J."/>
            <person name="Porcar M."/>
        </authorList>
    </citation>
    <scope>NUCLEOTIDE SEQUENCE [LARGE SCALE GENOMIC DNA]</scope>
    <source>
        <strain evidence="2 3">P4.10X</strain>
    </source>
</reference>
<feature type="transmembrane region" description="Helical" evidence="1">
    <location>
        <begin position="73"/>
        <end position="94"/>
    </location>
</feature>
<accession>A0ABS9E9V8</accession>
<dbReference type="RefSeq" id="WP_236113725.1">
    <property type="nucleotide sequence ID" value="NZ_JAKGTI010000001.1"/>
</dbReference>
<keyword evidence="1" id="KW-1133">Transmembrane helix</keyword>
<evidence type="ECO:0000313" key="2">
    <source>
        <dbReference type="EMBL" id="MCF4098193.1"/>
    </source>
</evidence>
<feature type="transmembrane region" description="Helical" evidence="1">
    <location>
        <begin position="101"/>
        <end position="120"/>
    </location>
</feature>
<gene>
    <name evidence="2" type="ORF">L1I42_06770</name>
</gene>
<feature type="transmembrane region" description="Helical" evidence="1">
    <location>
        <begin position="46"/>
        <end position="67"/>
    </location>
</feature>
<keyword evidence="1" id="KW-0472">Membrane</keyword>
<keyword evidence="3" id="KW-1185">Reference proteome</keyword>
<evidence type="ECO:0000313" key="3">
    <source>
        <dbReference type="Proteomes" id="UP001201217"/>
    </source>
</evidence>
<proteinExistence type="predicted"/>
<sequence length="124" mass="13465">MFDSFFNHGNIVSVVLMVYAANVMIESLRIDQADISGSYTPLIIRSSIGSILAVGAIPCAIWPAIYVALYSGWVAGIVFWLLAQLFGFAIVLALRVRGPLIGIHFIIASIAYPIGYYLSITNLP</sequence>
<evidence type="ECO:0000256" key="1">
    <source>
        <dbReference type="SAM" id="Phobius"/>
    </source>
</evidence>